<evidence type="ECO:0000256" key="3">
    <source>
        <dbReference type="RuleBase" id="RU367040"/>
    </source>
</evidence>
<dbReference type="PRINTS" id="PR00511">
    <property type="entry name" value="TEKTIN"/>
</dbReference>
<dbReference type="STRING" id="7176.B0X6Z5"/>
<keyword evidence="3" id="KW-0966">Cell projection</keyword>
<reference evidence="6" key="1">
    <citation type="submission" date="2007-03" db="EMBL/GenBank/DDBJ databases">
        <title>Annotation of Culex pipiens quinquefasciatus.</title>
        <authorList>
            <consortium name="The Broad Institute Genome Sequencing Platform"/>
            <person name="Atkinson P.W."/>
            <person name="Hemingway J."/>
            <person name="Christensen B.M."/>
            <person name="Higgs S."/>
            <person name="Kodira C."/>
            <person name="Hannick L."/>
            <person name="Megy K."/>
            <person name="O'Leary S."/>
            <person name="Pearson M."/>
            <person name="Haas B.J."/>
            <person name="Mauceli E."/>
            <person name="Wortman J.R."/>
            <person name="Lee N.H."/>
            <person name="Guigo R."/>
            <person name="Stanke M."/>
            <person name="Alvarado L."/>
            <person name="Amedeo P."/>
            <person name="Antoine C.H."/>
            <person name="Arensburger P."/>
            <person name="Bidwell S.L."/>
            <person name="Crawford M."/>
            <person name="Camaro F."/>
            <person name="Devon K."/>
            <person name="Engels R."/>
            <person name="Hammond M."/>
            <person name="Howarth C."/>
            <person name="Koehrsen M."/>
            <person name="Lawson D."/>
            <person name="Montgomery P."/>
            <person name="Nene V."/>
            <person name="Nusbaum C."/>
            <person name="Puiu D."/>
            <person name="Romero-Severson J."/>
            <person name="Severson D.W."/>
            <person name="Shumway M."/>
            <person name="Sisk P."/>
            <person name="Stolte C."/>
            <person name="Zeng Q."/>
            <person name="Eisenstadt E."/>
            <person name="Fraser-Liggett C."/>
            <person name="Strausberg R."/>
            <person name="Galagan J."/>
            <person name="Birren B."/>
            <person name="Collins F.H."/>
        </authorList>
    </citation>
    <scope>NUCLEOTIDE SEQUENCE [LARGE SCALE GENOMIC DNA]</scope>
    <source>
        <strain evidence="6">JHB</strain>
    </source>
</reference>
<sequence length="431" mass="50121">MAYGAFAGGVGTAKRKTESLPDWHSRLTTLKNVAYTKRSDAFELRHDARNLRNETRIQSYWDTYHNNDKLSDRVAELDRWRETMRILLKRVNTEIGDLKEEKACTERDLDALITPLTVVTDSISMRDCRLGSELTYDEGDTELKNELCIVENNQRLLRDQNQGAWEQLNRLQEVKFKLELDLTDKDEAQDIDQHQLDVDKHCANVTFKTEPTRVPKNSCTYANWLEYCEELVQLSEKTMADSAAVRESLFATREKARNILKAQQDRTSHTLRKRIFETQRARNELEYQQGKMKEEMQKCAAEIETLEQASNDKMEALKVVETRLENRAQRSGMELCIDESYHGLCDEVQKLRDTIKVLREKINAAKTMYNNLHELAKKVDQDLENKEHSLMTDIRSLDLRARLNTGEFGGKSTQTDRNIHLSRLEDEIPKS</sequence>
<dbReference type="VEuPathDB" id="VectorBase:CQUJHB009733"/>
<dbReference type="InterPro" id="IPR000435">
    <property type="entry name" value="Tektins"/>
</dbReference>
<protein>
    <recommendedName>
        <fullName evidence="3">Tektin</fullName>
    </recommendedName>
</protein>
<keyword evidence="2" id="KW-0963">Cytoplasm</keyword>
<keyword evidence="3" id="KW-0969">Cilium</keyword>
<reference evidence="7" key="2">
    <citation type="submission" date="2021-02" db="UniProtKB">
        <authorList>
            <consortium name="EnsemblMetazoa"/>
        </authorList>
    </citation>
    <scope>IDENTIFICATION</scope>
    <source>
        <strain evidence="7">JHB</strain>
    </source>
</reference>
<dbReference type="GO" id="GO:0060294">
    <property type="term" value="P:cilium movement involved in cell motility"/>
    <property type="evidence" value="ECO:0007669"/>
    <property type="project" value="UniProtKB-UniRule"/>
</dbReference>
<dbReference type="GO" id="GO:0015630">
    <property type="term" value="C:microtubule cytoskeleton"/>
    <property type="evidence" value="ECO:0007669"/>
    <property type="project" value="UniProtKB-UniRule"/>
</dbReference>
<feature type="coiled-coil region" evidence="4">
    <location>
        <begin position="341"/>
        <end position="375"/>
    </location>
</feature>
<comment type="similarity">
    <text evidence="1 3">Belongs to the tektin family.</text>
</comment>
<dbReference type="EnsemblMetazoa" id="CPIJ014555-RA">
    <property type="protein sequence ID" value="CPIJ014555-PA"/>
    <property type="gene ID" value="CPIJ014555"/>
</dbReference>
<evidence type="ECO:0000313" key="8">
    <source>
        <dbReference type="Proteomes" id="UP000002320"/>
    </source>
</evidence>
<dbReference type="Proteomes" id="UP000002320">
    <property type="component" value="Unassembled WGS sequence"/>
</dbReference>
<dbReference type="GO" id="GO:0005930">
    <property type="term" value="C:axoneme"/>
    <property type="evidence" value="ECO:0007669"/>
    <property type="project" value="UniProtKB-SubCell"/>
</dbReference>
<dbReference type="Pfam" id="PF03148">
    <property type="entry name" value="Tektin"/>
    <property type="match status" value="1"/>
</dbReference>
<dbReference type="AlphaFoldDB" id="B0X6Z5"/>
<keyword evidence="8" id="KW-1185">Reference proteome</keyword>
<proteinExistence type="inferred from homology"/>
<evidence type="ECO:0000256" key="4">
    <source>
        <dbReference type="SAM" id="Coils"/>
    </source>
</evidence>
<dbReference type="InParanoid" id="B0X6Z5"/>
<dbReference type="VEuPathDB" id="VectorBase:CPIJ014555"/>
<dbReference type="HOGENOM" id="CLU_033588_0_0_1"/>
<feature type="compositionally biased region" description="Basic and acidic residues" evidence="5">
    <location>
        <begin position="417"/>
        <end position="431"/>
    </location>
</feature>
<dbReference type="OMA" id="RNVGYCH"/>
<dbReference type="GO" id="GO:0060271">
    <property type="term" value="P:cilium assembly"/>
    <property type="evidence" value="ECO:0007669"/>
    <property type="project" value="UniProtKB-UniRule"/>
</dbReference>
<organism>
    <name type="scientific">Culex quinquefasciatus</name>
    <name type="common">Southern house mosquito</name>
    <name type="synonym">Culex pungens</name>
    <dbReference type="NCBI Taxonomy" id="7176"/>
    <lineage>
        <taxon>Eukaryota</taxon>
        <taxon>Metazoa</taxon>
        <taxon>Ecdysozoa</taxon>
        <taxon>Arthropoda</taxon>
        <taxon>Hexapoda</taxon>
        <taxon>Insecta</taxon>
        <taxon>Pterygota</taxon>
        <taxon>Neoptera</taxon>
        <taxon>Endopterygota</taxon>
        <taxon>Diptera</taxon>
        <taxon>Nematocera</taxon>
        <taxon>Culicoidea</taxon>
        <taxon>Culicidae</taxon>
        <taxon>Culicinae</taxon>
        <taxon>Culicini</taxon>
        <taxon>Culex</taxon>
        <taxon>Culex</taxon>
    </lineage>
</organism>
<dbReference type="PANTHER" id="PTHR19960">
    <property type="entry name" value="TEKTIN"/>
    <property type="match status" value="1"/>
</dbReference>
<dbReference type="KEGG" id="cqu:CpipJ_CPIJ014555"/>
<dbReference type="EMBL" id="DS232430">
    <property type="protein sequence ID" value="EDS41666.1"/>
    <property type="molecule type" value="Genomic_DNA"/>
</dbReference>
<keyword evidence="4" id="KW-0175">Coiled coil</keyword>
<name>B0X6Z5_CULQU</name>
<evidence type="ECO:0000256" key="2">
    <source>
        <dbReference type="ARBA" id="ARBA00022490"/>
    </source>
</evidence>
<dbReference type="OrthoDB" id="440745at2759"/>
<evidence type="ECO:0000256" key="1">
    <source>
        <dbReference type="ARBA" id="ARBA00007209"/>
    </source>
</evidence>
<accession>B0X6Z5</accession>
<evidence type="ECO:0000313" key="6">
    <source>
        <dbReference type="EMBL" id="EDS41666.1"/>
    </source>
</evidence>
<dbReference type="GO" id="GO:0005634">
    <property type="term" value="C:nucleus"/>
    <property type="evidence" value="ECO:0007669"/>
    <property type="project" value="TreeGrafter"/>
</dbReference>
<dbReference type="eggNOG" id="KOG2685">
    <property type="taxonomic scope" value="Eukaryota"/>
</dbReference>
<dbReference type="InterPro" id="IPR048256">
    <property type="entry name" value="Tektin-like"/>
</dbReference>
<dbReference type="PANTHER" id="PTHR19960:SF7">
    <property type="entry name" value="TEKTIN"/>
    <property type="match status" value="1"/>
</dbReference>
<keyword evidence="3" id="KW-0282">Flagellum</keyword>
<gene>
    <name evidence="7" type="primary">6048507</name>
    <name evidence="6" type="ORF">CpipJ_CPIJ014555</name>
</gene>
<evidence type="ECO:0000313" key="7">
    <source>
        <dbReference type="EnsemblMetazoa" id="CPIJ014555-PA"/>
    </source>
</evidence>
<evidence type="ECO:0000256" key="5">
    <source>
        <dbReference type="SAM" id="MobiDB-lite"/>
    </source>
</evidence>
<dbReference type="FunCoup" id="B0X6Z5">
    <property type="interactions" value="91"/>
</dbReference>
<comment type="subcellular location">
    <subcellularLocation>
        <location evidence="3">Cytoplasm</location>
        <location evidence="3">Cytoskeleton</location>
        <location evidence="3">Cilium axoneme</location>
    </subcellularLocation>
</comment>
<feature type="region of interest" description="Disordered" evidence="5">
    <location>
        <begin position="407"/>
        <end position="431"/>
    </location>
</feature>
<feature type="coiled-coil region" evidence="4">
    <location>
        <begin position="81"/>
        <end position="108"/>
    </location>
</feature>